<dbReference type="Pfam" id="PF03061">
    <property type="entry name" value="4HBT"/>
    <property type="match status" value="1"/>
</dbReference>
<name>A0A8J7M5Q3_9RHOB</name>
<dbReference type="AlphaFoldDB" id="A0A8J7M5Q3"/>
<dbReference type="InterPro" id="IPR003736">
    <property type="entry name" value="PAAI_dom"/>
</dbReference>
<keyword evidence="5" id="KW-1185">Reference proteome</keyword>
<protein>
    <submittedName>
        <fullName evidence="4">PaaI family thioesterase</fullName>
    </submittedName>
</protein>
<keyword evidence="2" id="KW-0378">Hydrolase</keyword>
<dbReference type="RefSeq" id="WP_200608208.1">
    <property type="nucleotide sequence ID" value="NZ_JAEHHL010000002.1"/>
</dbReference>
<evidence type="ECO:0000256" key="2">
    <source>
        <dbReference type="ARBA" id="ARBA00022801"/>
    </source>
</evidence>
<evidence type="ECO:0000313" key="5">
    <source>
        <dbReference type="Proteomes" id="UP000655420"/>
    </source>
</evidence>
<dbReference type="CDD" id="cd03443">
    <property type="entry name" value="PaaI_thioesterase"/>
    <property type="match status" value="1"/>
</dbReference>
<comment type="similarity">
    <text evidence="1">Belongs to the thioesterase PaaI family.</text>
</comment>
<proteinExistence type="inferred from homology"/>
<dbReference type="PANTHER" id="PTHR21660">
    <property type="entry name" value="THIOESTERASE SUPERFAMILY MEMBER-RELATED"/>
    <property type="match status" value="1"/>
</dbReference>
<dbReference type="InterPro" id="IPR029069">
    <property type="entry name" value="HotDog_dom_sf"/>
</dbReference>
<dbReference type="NCBIfam" id="TIGR00369">
    <property type="entry name" value="unchar_dom_1"/>
    <property type="match status" value="1"/>
</dbReference>
<dbReference type="InterPro" id="IPR006683">
    <property type="entry name" value="Thioestr_dom"/>
</dbReference>
<sequence>MEFDESLPWRRVRGEGFNAHVGPVQIARAGETVWHAALDIEPRHINVGGVCHGGVILFVADVAMGAATFESGGGHPCATIDLDCHFLAAAKRGERLLARAEQMRRVRGLSFMQCELWSGGRQVARGAGIWKYLESRAPGSTGGP</sequence>
<dbReference type="Gene3D" id="3.10.129.10">
    <property type="entry name" value="Hotdog Thioesterase"/>
    <property type="match status" value="1"/>
</dbReference>
<organism evidence="4 5">
    <name type="scientific">Thermohalobaculum xanthum</name>
    <dbReference type="NCBI Taxonomy" id="2753746"/>
    <lineage>
        <taxon>Bacteria</taxon>
        <taxon>Pseudomonadati</taxon>
        <taxon>Pseudomonadota</taxon>
        <taxon>Alphaproteobacteria</taxon>
        <taxon>Rhodobacterales</taxon>
        <taxon>Paracoccaceae</taxon>
        <taxon>Thermohalobaculum</taxon>
    </lineage>
</organism>
<evidence type="ECO:0000259" key="3">
    <source>
        <dbReference type="Pfam" id="PF03061"/>
    </source>
</evidence>
<feature type="domain" description="Thioesterase" evidence="3">
    <location>
        <begin position="48"/>
        <end position="123"/>
    </location>
</feature>
<dbReference type="GO" id="GO:0047617">
    <property type="term" value="F:fatty acyl-CoA hydrolase activity"/>
    <property type="evidence" value="ECO:0007669"/>
    <property type="project" value="InterPro"/>
</dbReference>
<evidence type="ECO:0000256" key="1">
    <source>
        <dbReference type="ARBA" id="ARBA00008324"/>
    </source>
</evidence>
<reference evidence="4" key="1">
    <citation type="submission" date="2020-12" db="EMBL/GenBank/DDBJ databases">
        <title>Bacterial taxonomy.</title>
        <authorList>
            <person name="Pan X."/>
        </authorList>
    </citation>
    <scope>NUCLEOTIDE SEQUENCE</scope>
    <source>
        <strain evidence="4">M0105</strain>
    </source>
</reference>
<dbReference type="InterPro" id="IPR039298">
    <property type="entry name" value="ACOT13"/>
</dbReference>
<dbReference type="Proteomes" id="UP000655420">
    <property type="component" value="Unassembled WGS sequence"/>
</dbReference>
<gene>
    <name evidence="4" type="ORF">H0I76_05810</name>
</gene>
<evidence type="ECO:0000313" key="4">
    <source>
        <dbReference type="EMBL" id="MBK0398695.1"/>
    </source>
</evidence>
<accession>A0A8J7M5Q3</accession>
<comment type="caution">
    <text evidence="4">The sequence shown here is derived from an EMBL/GenBank/DDBJ whole genome shotgun (WGS) entry which is preliminary data.</text>
</comment>
<dbReference type="PANTHER" id="PTHR21660:SF1">
    <property type="entry name" value="ACYL-COENZYME A THIOESTERASE 13"/>
    <property type="match status" value="1"/>
</dbReference>
<dbReference type="SUPFAM" id="SSF54637">
    <property type="entry name" value="Thioesterase/thiol ester dehydrase-isomerase"/>
    <property type="match status" value="1"/>
</dbReference>
<dbReference type="EMBL" id="JAEHHL010000002">
    <property type="protein sequence ID" value="MBK0398695.1"/>
    <property type="molecule type" value="Genomic_DNA"/>
</dbReference>